<dbReference type="GO" id="GO:0005524">
    <property type="term" value="F:ATP binding"/>
    <property type="evidence" value="ECO:0007669"/>
    <property type="project" value="UniProtKB-KW"/>
</dbReference>
<evidence type="ECO:0000256" key="1">
    <source>
        <dbReference type="ARBA" id="ARBA00001936"/>
    </source>
</evidence>
<name>A0AAJ0HI26_9PEZI</name>
<reference evidence="13" key="2">
    <citation type="submission" date="2023-06" db="EMBL/GenBank/DDBJ databases">
        <authorList>
            <consortium name="Lawrence Berkeley National Laboratory"/>
            <person name="Haridas S."/>
            <person name="Hensen N."/>
            <person name="Bonometti L."/>
            <person name="Westerberg I."/>
            <person name="Brannstrom I.O."/>
            <person name="Guillou S."/>
            <person name="Cros-Aarteil S."/>
            <person name="Calhoun S."/>
            <person name="Kuo A."/>
            <person name="Mondo S."/>
            <person name="Pangilinan J."/>
            <person name="Riley R."/>
            <person name="Labutti K."/>
            <person name="Andreopoulos B."/>
            <person name="Lipzen A."/>
            <person name="Chen C."/>
            <person name="Yanf M."/>
            <person name="Daum C."/>
            <person name="Ng V."/>
            <person name="Clum A."/>
            <person name="Steindorff A."/>
            <person name="Ohm R."/>
            <person name="Martin F."/>
            <person name="Silar P."/>
            <person name="Natvig D."/>
            <person name="Lalanne C."/>
            <person name="Gautier V."/>
            <person name="Ament-Velasquez S.L."/>
            <person name="Kruys A."/>
            <person name="Hutchinson M.I."/>
            <person name="Powell A.J."/>
            <person name="Barry K."/>
            <person name="Miller A.N."/>
            <person name="Grigoriev I.V."/>
            <person name="Debuchy R."/>
            <person name="Gladieux P."/>
            <person name="Thoren M.H."/>
            <person name="Johannesson H."/>
        </authorList>
    </citation>
    <scope>NUCLEOTIDE SEQUENCE</scope>
    <source>
        <strain evidence="13">CBS 955.72</strain>
    </source>
</reference>
<evidence type="ECO:0000256" key="9">
    <source>
        <dbReference type="ARBA" id="ARBA00022946"/>
    </source>
</evidence>
<dbReference type="Pfam" id="PF18147">
    <property type="entry name" value="Suv3_C_1"/>
    <property type="match status" value="1"/>
</dbReference>
<evidence type="ECO:0000256" key="2">
    <source>
        <dbReference type="ARBA" id="ARBA00001946"/>
    </source>
</evidence>
<dbReference type="Pfam" id="PF12513">
    <property type="entry name" value="SUV3_C"/>
    <property type="match status" value="1"/>
</dbReference>
<keyword evidence="8" id="KW-0067">ATP-binding</keyword>
<reference evidence="13" key="1">
    <citation type="journal article" date="2023" name="Mol. Phylogenet. Evol.">
        <title>Genome-scale phylogeny and comparative genomics of the fungal order Sordariales.</title>
        <authorList>
            <person name="Hensen N."/>
            <person name="Bonometti L."/>
            <person name="Westerberg I."/>
            <person name="Brannstrom I.O."/>
            <person name="Guillou S."/>
            <person name="Cros-Aarteil S."/>
            <person name="Calhoun S."/>
            <person name="Haridas S."/>
            <person name="Kuo A."/>
            <person name="Mondo S."/>
            <person name="Pangilinan J."/>
            <person name="Riley R."/>
            <person name="LaButti K."/>
            <person name="Andreopoulos B."/>
            <person name="Lipzen A."/>
            <person name="Chen C."/>
            <person name="Yan M."/>
            <person name="Daum C."/>
            <person name="Ng V."/>
            <person name="Clum A."/>
            <person name="Steindorff A."/>
            <person name="Ohm R.A."/>
            <person name="Martin F."/>
            <person name="Silar P."/>
            <person name="Natvig D.O."/>
            <person name="Lalanne C."/>
            <person name="Gautier V."/>
            <person name="Ament-Velasquez S.L."/>
            <person name="Kruys A."/>
            <person name="Hutchinson M.I."/>
            <person name="Powell A.J."/>
            <person name="Barry K."/>
            <person name="Miller A.N."/>
            <person name="Grigoriev I.V."/>
            <person name="Debuchy R."/>
            <person name="Gladieux P."/>
            <person name="Hiltunen Thoren M."/>
            <person name="Johannesson H."/>
        </authorList>
    </citation>
    <scope>NUCLEOTIDE SEQUENCE</scope>
    <source>
        <strain evidence="13">CBS 955.72</strain>
    </source>
</reference>
<evidence type="ECO:0000259" key="12">
    <source>
        <dbReference type="PROSITE" id="PS51194"/>
    </source>
</evidence>
<dbReference type="PANTHER" id="PTHR12131:SF1">
    <property type="entry name" value="ATP-DEPENDENT RNA HELICASE SUPV3L1, MITOCHONDRIAL-RELATED"/>
    <property type="match status" value="1"/>
</dbReference>
<gene>
    <name evidence="13" type="ORF">B0T25DRAFT_543384</name>
</gene>
<dbReference type="InterPro" id="IPR027417">
    <property type="entry name" value="P-loop_NTPase"/>
</dbReference>
<comment type="cofactor">
    <cofactor evidence="2">
        <name>Mg(2+)</name>
        <dbReference type="ChEBI" id="CHEBI:18420"/>
    </cofactor>
</comment>
<keyword evidence="6 13" id="KW-0378">Hydrolase</keyword>
<dbReference type="Pfam" id="PF22527">
    <property type="entry name" value="DEXQc_Suv3"/>
    <property type="match status" value="1"/>
</dbReference>
<evidence type="ECO:0000256" key="5">
    <source>
        <dbReference type="ARBA" id="ARBA00022741"/>
    </source>
</evidence>
<dbReference type="FunFam" id="3.40.50.300:FF:000269">
    <property type="entry name" value="ATP-dependent RNA helicase SUPV3L1, mitochondrial"/>
    <property type="match status" value="1"/>
</dbReference>
<evidence type="ECO:0000256" key="11">
    <source>
        <dbReference type="ARBA" id="ARBA00047984"/>
    </source>
</evidence>
<dbReference type="GO" id="GO:0003724">
    <property type="term" value="F:RNA helicase activity"/>
    <property type="evidence" value="ECO:0007669"/>
    <property type="project" value="UniProtKB-EC"/>
</dbReference>
<keyword evidence="9" id="KW-0809">Transit peptide</keyword>
<comment type="catalytic activity">
    <reaction evidence="11">
        <text>ATP + H2O = ADP + phosphate + H(+)</text>
        <dbReference type="Rhea" id="RHEA:13065"/>
        <dbReference type="ChEBI" id="CHEBI:15377"/>
        <dbReference type="ChEBI" id="CHEBI:15378"/>
        <dbReference type="ChEBI" id="CHEBI:30616"/>
        <dbReference type="ChEBI" id="CHEBI:43474"/>
        <dbReference type="ChEBI" id="CHEBI:456216"/>
        <dbReference type="EC" id="3.6.4.13"/>
    </reaction>
</comment>
<keyword evidence="5" id="KW-0547">Nucleotide-binding</keyword>
<dbReference type="AlphaFoldDB" id="A0AAJ0HI26"/>
<dbReference type="CDD" id="cd17913">
    <property type="entry name" value="DEXQc_Suv3"/>
    <property type="match status" value="1"/>
</dbReference>
<keyword evidence="10" id="KW-0496">Mitochondrion</keyword>
<protein>
    <recommendedName>
        <fullName evidence="4">RNA helicase</fullName>
        <ecNumber evidence="4">3.6.4.13</ecNumber>
    </recommendedName>
</protein>
<accession>A0AAJ0HI26</accession>
<evidence type="ECO:0000256" key="4">
    <source>
        <dbReference type="ARBA" id="ARBA00012552"/>
    </source>
</evidence>
<dbReference type="InterPro" id="IPR022192">
    <property type="entry name" value="SUV3_C"/>
</dbReference>
<dbReference type="CDD" id="cd18805">
    <property type="entry name" value="SF2_C_suv3"/>
    <property type="match status" value="1"/>
</dbReference>
<evidence type="ECO:0000256" key="8">
    <source>
        <dbReference type="ARBA" id="ARBA00022840"/>
    </source>
</evidence>
<keyword evidence="14" id="KW-1185">Reference proteome</keyword>
<dbReference type="InterPro" id="IPR001650">
    <property type="entry name" value="Helicase_C-like"/>
</dbReference>
<dbReference type="SUPFAM" id="SSF52540">
    <property type="entry name" value="P-loop containing nucleoside triphosphate hydrolases"/>
    <property type="match status" value="1"/>
</dbReference>
<dbReference type="EMBL" id="JAUIQD010000004">
    <property type="protein sequence ID" value="KAK3353009.1"/>
    <property type="molecule type" value="Genomic_DNA"/>
</dbReference>
<dbReference type="SMART" id="SM00490">
    <property type="entry name" value="HELICc"/>
    <property type="match status" value="1"/>
</dbReference>
<sequence>MISLCRAAWKRPESAIRAPRLRCAALSYSTSSTAFDDLTQIPAPLSRHGELFVPFDRKKIQQLNPLALRDAFEGDPSRPVDKSKPPTGITKRNYELFQALTLSRFNNVYRQMGEWHPGNTGYASFGIGSQQQLDREAAQFLNAVKKAFTLASLRGQISRKVNPLFWNLRNAFVKGDSRALSNELKYSFQAFVMRSQLPKSTTDLHAQLADLRHPWEWYPATRLMKRTIHLHVGPTNSGKTYNALKALENAETGIYAGPLRLLAHEVYSRFTAKGKPCALITGEEQRIPEGIDQFFSSCTVEMAPLNTKVDVAVIDEIQMIQSPDRGWAWTQAFLGMQAKEVHLCGEERAVDLIQAICARLGEECIVHRYERLNALQTMDESLDNDFKQLQKGDAVVSFSRVNLYRLKTGIEKATGRRCAIVYGSLPPETRAHQAALFNDPNNDYDFLVASDAIGMGLNLEIKRVVFETGFKFDGSTHRELTVSEIKQIGGRAGRYKTATQAIAATVNLPATGNPSPTTPIPSLEPIAATGETSPPVGKKWGLPGFVTALDDADIPIIKQAFKTDVVPIKTAGILPPSFIIERVASYFPPHTPLSFVLSRLREMSRLSEQFQLCTFDTQIEIADAIQEYPLSIFDRMLFISAPATLQDPNQVEAIKSMAEAVAYMKTGHLLDIKGLDFEVLDTDRKSGDQNYLLRLESLHKGITMYLWLSYRYEGVFSSQPLAFHAKELVEDKIADYLEHLDFSAEDAQKKREWARKMAKSSQSSRKTITGEEAWEALDQASIFETDEPVGDIVEEGLA</sequence>
<evidence type="ECO:0000313" key="14">
    <source>
        <dbReference type="Proteomes" id="UP001275084"/>
    </source>
</evidence>
<dbReference type="InterPro" id="IPR055206">
    <property type="entry name" value="DEXQc_SUV3"/>
</dbReference>
<evidence type="ECO:0000256" key="7">
    <source>
        <dbReference type="ARBA" id="ARBA00022806"/>
    </source>
</evidence>
<comment type="subcellular location">
    <subcellularLocation>
        <location evidence="3">Mitochondrion</location>
    </subcellularLocation>
</comment>
<dbReference type="PANTHER" id="PTHR12131">
    <property type="entry name" value="ATP-DEPENDENT RNA AND DNA HELICASE"/>
    <property type="match status" value="1"/>
</dbReference>
<evidence type="ECO:0000313" key="13">
    <source>
        <dbReference type="EMBL" id="KAK3353009.1"/>
    </source>
</evidence>
<dbReference type="InterPro" id="IPR050699">
    <property type="entry name" value="RNA-DNA_Helicase"/>
</dbReference>
<dbReference type="GO" id="GO:0045025">
    <property type="term" value="C:mitochondrial degradosome"/>
    <property type="evidence" value="ECO:0007669"/>
    <property type="project" value="TreeGrafter"/>
</dbReference>
<comment type="cofactor">
    <cofactor evidence="1">
        <name>Mn(2+)</name>
        <dbReference type="ChEBI" id="CHEBI:29035"/>
    </cofactor>
</comment>
<proteinExistence type="predicted"/>
<evidence type="ECO:0000256" key="6">
    <source>
        <dbReference type="ARBA" id="ARBA00022801"/>
    </source>
</evidence>
<comment type="caution">
    <text evidence="13">The sequence shown here is derived from an EMBL/GenBank/DDBJ whole genome shotgun (WGS) entry which is preliminary data.</text>
</comment>
<dbReference type="Gene3D" id="1.20.58.1080">
    <property type="match status" value="1"/>
</dbReference>
<dbReference type="PROSITE" id="PS51194">
    <property type="entry name" value="HELICASE_CTER"/>
    <property type="match status" value="1"/>
</dbReference>
<evidence type="ECO:0000256" key="3">
    <source>
        <dbReference type="ARBA" id="ARBA00004173"/>
    </source>
</evidence>
<evidence type="ECO:0000256" key="10">
    <source>
        <dbReference type="ARBA" id="ARBA00023128"/>
    </source>
</evidence>
<dbReference type="GO" id="GO:0000965">
    <property type="term" value="P:mitochondrial RNA 3'-end processing"/>
    <property type="evidence" value="ECO:0007669"/>
    <property type="project" value="TreeGrafter"/>
</dbReference>
<dbReference type="GO" id="GO:0016787">
    <property type="term" value="F:hydrolase activity"/>
    <property type="evidence" value="ECO:0007669"/>
    <property type="project" value="UniProtKB-KW"/>
</dbReference>
<keyword evidence="7" id="KW-0347">Helicase</keyword>
<dbReference type="InterPro" id="IPR041082">
    <property type="entry name" value="Suv3_C_1"/>
</dbReference>
<dbReference type="Gene3D" id="3.40.50.300">
    <property type="entry name" value="P-loop containing nucleotide triphosphate hydrolases"/>
    <property type="match status" value="2"/>
</dbReference>
<dbReference type="Pfam" id="PF00271">
    <property type="entry name" value="Helicase_C"/>
    <property type="match status" value="1"/>
</dbReference>
<organism evidence="13 14">
    <name type="scientific">Lasiosphaeria hispida</name>
    <dbReference type="NCBI Taxonomy" id="260671"/>
    <lineage>
        <taxon>Eukaryota</taxon>
        <taxon>Fungi</taxon>
        <taxon>Dikarya</taxon>
        <taxon>Ascomycota</taxon>
        <taxon>Pezizomycotina</taxon>
        <taxon>Sordariomycetes</taxon>
        <taxon>Sordariomycetidae</taxon>
        <taxon>Sordariales</taxon>
        <taxon>Lasiosphaeriaceae</taxon>
        <taxon>Lasiosphaeria</taxon>
    </lineage>
</organism>
<dbReference type="InterPro" id="IPR044774">
    <property type="entry name" value="Suv3_DEXQc"/>
</dbReference>
<dbReference type="Proteomes" id="UP001275084">
    <property type="component" value="Unassembled WGS sequence"/>
</dbReference>
<feature type="domain" description="Helicase C-terminal" evidence="12">
    <location>
        <begin position="381"/>
        <end position="541"/>
    </location>
</feature>
<dbReference type="EC" id="3.6.4.13" evidence="4"/>